<dbReference type="InterPro" id="IPR026983">
    <property type="entry name" value="DHC"/>
</dbReference>
<dbReference type="PANTHER" id="PTHR45703:SF36">
    <property type="entry name" value="DYNEIN HEAVY CHAIN, CYTOPLASMIC"/>
    <property type="match status" value="1"/>
</dbReference>
<reference evidence="3" key="1">
    <citation type="submission" date="2017-02" db="UniProtKB">
        <authorList>
            <consortium name="WormBaseParasite"/>
        </authorList>
    </citation>
    <scope>IDENTIFICATION</scope>
</reference>
<proteinExistence type="predicted"/>
<dbReference type="InterPro" id="IPR043160">
    <property type="entry name" value="Dynein_C_barrel"/>
</dbReference>
<evidence type="ECO:0000313" key="3">
    <source>
        <dbReference type="WBParaSite" id="ALUE_0000233501-mRNA-1"/>
    </source>
</evidence>
<dbReference type="InterPro" id="IPR041228">
    <property type="entry name" value="Dynein_C"/>
</dbReference>
<dbReference type="GO" id="GO:0045505">
    <property type="term" value="F:dynein intermediate chain binding"/>
    <property type="evidence" value="ECO:0007669"/>
    <property type="project" value="InterPro"/>
</dbReference>
<dbReference type="Proteomes" id="UP000036681">
    <property type="component" value="Unplaced"/>
</dbReference>
<accession>A0A0M3HLE0</accession>
<organism evidence="2 3">
    <name type="scientific">Ascaris lumbricoides</name>
    <name type="common">Giant roundworm</name>
    <dbReference type="NCBI Taxonomy" id="6252"/>
    <lineage>
        <taxon>Eukaryota</taxon>
        <taxon>Metazoa</taxon>
        <taxon>Ecdysozoa</taxon>
        <taxon>Nematoda</taxon>
        <taxon>Chromadorea</taxon>
        <taxon>Rhabditida</taxon>
        <taxon>Spirurina</taxon>
        <taxon>Ascaridomorpha</taxon>
        <taxon>Ascaridoidea</taxon>
        <taxon>Ascarididae</taxon>
        <taxon>Ascaris</taxon>
    </lineage>
</organism>
<dbReference type="Gene3D" id="3.10.490.20">
    <property type="match status" value="1"/>
</dbReference>
<name>A0A0M3HLE0_ASCLU</name>
<dbReference type="WBParaSite" id="ALUE_0000233501-mRNA-1">
    <property type="protein sequence ID" value="ALUE_0000233501-mRNA-1"/>
    <property type="gene ID" value="ALUE_0000233501"/>
</dbReference>
<protein>
    <submittedName>
        <fullName evidence="3">Dynein_C domain-containing protein</fullName>
    </submittedName>
</protein>
<dbReference type="GO" id="GO:0030286">
    <property type="term" value="C:dynein complex"/>
    <property type="evidence" value="ECO:0007669"/>
    <property type="project" value="InterPro"/>
</dbReference>
<dbReference type="Gene3D" id="1.20.1270.280">
    <property type="match status" value="1"/>
</dbReference>
<evidence type="ECO:0000259" key="1">
    <source>
        <dbReference type="Pfam" id="PF18199"/>
    </source>
</evidence>
<dbReference type="Pfam" id="PF18199">
    <property type="entry name" value="Dynein_C"/>
    <property type="match status" value="1"/>
</dbReference>
<dbReference type="PANTHER" id="PTHR45703">
    <property type="entry name" value="DYNEIN HEAVY CHAIN"/>
    <property type="match status" value="1"/>
</dbReference>
<dbReference type="GO" id="GO:0051959">
    <property type="term" value="F:dynein light intermediate chain binding"/>
    <property type="evidence" value="ECO:0007669"/>
    <property type="project" value="InterPro"/>
</dbReference>
<dbReference type="GO" id="GO:0007018">
    <property type="term" value="P:microtubule-based movement"/>
    <property type="evidence" value="ECO:0007669"/>
    <property type="project" value="InterPro"/>
</dbReference>
<feature type="domain" description="Dynein heavy chain C-terminal" evidence="1">
    <location>
        <begin position="2"/>
        <end position="67"/>
    </location>
</feature>
<sequence>MAWIHDFVERVNQLAKFAASTSLKKETVWLGGMFSPEAFITATRQLVAQSNQWSLEELNMRVEVGVTEDRVDSFKIQARAASEFGDHTGF</sequence>
<evidence type="ECO:0000313" key="2">
    <source>
        <dbReference type="Proteomes" id="UP000036681"/>
    </source>
</evidence>
<keyword evidence="2" id="KW-1185">Reference proteome</keyword>
<dbReference type="AlphaFoldDB" id="A0A0M3HLE0"/>